<dbReference type="CDD" id="cd06558">
    <property type="entry name" value="crotonase-like"/>
    <property type="match status" value="1"/>
</dbReference>
<evidence type="ECO:0000256" key="6">
    <source>
        <dbReference type="ARBA" id="ARBA00023239"/>
    </source>
</evidence>
<evidence type="ECO:0000256" key="2">
    <source>
        <dbReference type="ARBA" id="ARBA00005254"/>
    </source>
</evidence>
<dbReference type="EMBL" id="CP017839">
    <property type="protein sequence ID" value="APB01250.1"/>
    <property type="molecule type" value="Genomic_DNA"/>
</dbReference>
<gene>
    <name evidence="11" type="ORF">NS506_07230</name>
    <name evidence="12" type="ORF">NSK11_contig00004-0086</name>
</gene>
<dbReference type="InterPro" id="IPR029045">
    <property type="entry name" value="ClpP/crotonase-like_dom_sf"/>
</dbReference>
<dbReference type="EC" id="4.2.1.17" evidence="3"/>
<dbReference type="InterPro" id="IPR014748">
    <property type="entry name" value="Enoyl-CoA_hydra_C"/>
</dbReference>
<keyword evidence="4" id="KW-0276">Fatty acid metabolism</keyword>
<dbReference type="Proteomes" id="UP000180166">
    <property type="component" value="Chromosome"/>
</dbReference>
<dbReference type="FunFam" id="1.10.12.10:FF:000001">
    <property type="entry name" value="Probable enoyl-CoA hydratase, mitochondrial"/>
    <property type="match status" value="1"/>
</dbReference>
<reference evidence="12 13" key="2">
    <citation type="journal article" date="2016" name="Genome Announc.">
        <title>Draft Genome Sequence of Erythromycin- and Oxytetracycline-Sensitive Nocardia seriolae Strain U-1 (NBRC 110359).</title>
        <authorList>
            <person name="Imajoh M."/>
            <person name="Sukeda M."/>
            <person name="Shimizu M."/>
            <person name="Yamane J."/>
            <person name="Ohnishi K."/>
            <person name="Oshima S."/>
        </authorList>
    </citation>
    <scope>NUCLEOTIDE SEQUENCE [LARGE SCALE GENOMIC DNA]</scope>
    <source>
        <strain evidence="12 13">U-1</strain>
    </source>
</reference>
<evidence type="ECO:0000313" key="12">
    <source>
        <dbReference type="EMBL" id="GAP26232.1"/>
    </source>
</evidence>
<reference evidence="11 14" key="3">
    <citation type="submission" date="2016-10" db="EMBL/GenBank/DDBJ databases">
        <title>Genome sequence of Nocardia seriolae strain EM150506, isolated from Anguila japonica.</title>
        <authorList>
            <person name="Han H.-J."/>
        </authorList>
    </citation>
    <scope>NUCLEOTIDE SEQUENCE [LARGE SCALE GENOMIC DNA]</scope>
    <source>
        <strain evidence="11 14">EM150506</strain>
    </source>
</reference>
<dbReference type="Pfam" id="PF00378">
    <property type="entry name" value="ECH_1"/>
    <property type="match status" value="1"/>
</dbReference>
<dbReference type="PANTHER" id="PTHR11941:SF54">
    <property type="entry name" value="ENOYL-COA HYDRATASE, MITOCHONDRIAL"/>
    <property type="match status" value="1"/>
</dbReference>
<comment type="function">
    <text evidence="1">Could possibly oxidize fatty acids using specific components.</text>
</comment>
<dbReference type="GO" id="GO:0006635">
    <property type="term" value="P:fatty acid beta-oxidation"/>
    <property type="evidence" value="ECO:0007669"/>
    <property type="project" value="TreeGrafter"/>
</dbReference>
<comment type="similarity">
    <text evidence="2 10">Belongs to the enoyl-CoA hydratase/isomerase family.</text>
</comment>
<evidence type="ECO:0000256" key="7">
    <source>
        <dbReference type="ARBA" id="ARBA00023709"/>
    </source>
</evidence>
<evidence type="ECO:0000313" key="14">
    <source>
        <dbReference type="Proteomes" id="UP000180166"/>
    </source>
</evidence>
<keyword evidence="5" id="KW-0443">Lipid metabolism</keyword>
<evidence type="ECO:0000256" key="5">
    <source>
        <dbReference type="ARBA" id="ARBA00023098"/>
    </source>
</evidence>
<dbReference type="Gene3D" id="3.90.226.10">
    <property type="entry name" value="2-enoyl-CoA Hydratase, Chain A, domain 1"/>
    <property type="match status" value="1"/>
</dbReference>
<evidence type="ECO:0000256" key="10">
    <source>
        <dbReference type="RuleBase" id="RU003707"/>
    </source>
</evidence>
<dbReference type="EMBL" id="BBYQ01000004">
    <property type="protein sequence ID" value="GAP26232.1"/>
    <property type="molecule type" value="Genomic_DNA"/>
</dbReference>
<dbReference type="Proteomes" id="UP000037179">
    <property type="component" value="Unassembled WGS sequence"/>
</dbReference>
<evidence type="ECO:0000256" key="9">
    <source>
        <dbReference type="ARBA" id="ARBA00068643"/>
    </source>
</evidence>
<dbReference type="PANTHER" id="PTHR11941">
    <property type="entry name" value="ENOYL-COA HYDRATASE-RELATED"/>
    <property type="match status" value="1"/>
</dbReference>
<dbReference type="NCBIfam" id="NF004517">
    <property type="entry name" value="PRK05862.1"/>
    <property type="match status" value="1"/>
</dbReference>
<evidence type="ECO:0000256" key="1">
    <source>
        <dbReference type="ARBA" id="ARBA00002994"/>
    </source>
</evidence>
<evidence type="ECO:0000313" key="11">
    <source>
        <dbReference type="EMBL" id="APB01250.1"/>
    </source>
</evidence>
<dbReference type="KEGG" id="nsr:NS506_07230"/>
<organism evidence="11 14">
    <name type="scientific">Nocardia seriolae</name>
    <dbReference type="NCBI Taxonomy" id="37332"/>
    <lineage>
        <taxon>Bacteria</taxon>
        <taxon>Bacillati</taxon>
        <taxon>Actinomycetota</taxon>
        <taxon>Actinomycetes</taxon>
        <taxon>Mycobacteriales</taxon>
        <taxon>Nocardiaceae</taxon>
        <taxon>Nocardia</taxon>
    </lineage>
</organism>
<name>A0A0B8NEY3_9NOCA</name>
<accession>A0A0B8NEY3</accession>
<evidence type="ECO:0000256" key="3">
    <source>
        <dbReference type="ARBA" id="ARBA00012076"/>
    </source>
</evidence>
<evidence type="ECO:0000256" key="4">
    <source>
        <dbReference type="ARBA" id="ARBA00022832"/>
    </source>
</evidence>
<sequence>MTASRSDSVGGGGGATGGPDFETILLERKGRVALITLNRPKALNALNSQVLTDISAALDELENDDEIGAVVLTGSDRAFAAGADIKEMQSKSYMDMFLTDHFAGWDRLVAFRKPIIAAVAGYALGGGCELAMMCDILLAADTAKFGQPEIKLGVIPGMGGSQRLTRAVGKAKAMDLILTGRNMDAEAAERAGLVSRIVPAADLLPTAMEVAETIASMSLPSVMIAKEAVDRAFETTLTEGLRFERRVFHSLFATDDQKEGMTAFTEKRPTNFTNK</sequence>
<dbReference type="SUPFAM" id="SSF52096">
    <property type="entry name" value="ClpP/crotonase"/>
    <property type="match status" value="1"/>
</dbReference>
<dbReference type="RefSeq" id="WP_045437276.1">
    <property type="nucleotide sequence ID" value="NZ_AP017900.1"/>
</dbReference>
<proteinExistence type="inferred from homology"/>
<dbReference type="InterPro" id="IPR018376">
    <property type="entry name" value="Enoyl-CoA_hyd/isom_CS"/>
</dbReference>
<comment type="catalytic activity">
    <reaction evidence="7">
        <text>a (3S)-3-hydroxyacyl-CoA = a (2E)-enoyl-CoA + H2O</text>
        <dbReference type="Rhea" id="RHEA:16105"/>
        <dbReference type="ChEBI" id="CHEBI:15377"/>
        <dbReference type="ChEBI" id="CHEBI:57318"/>
        <dbReference type="ChEBI" id="CHEBI:58856"/>
        <dbReference type="EC" id="4.2.1.17"/>
    </reaction>
</comment>
<comment type="catalytic activity">
    <reaction evidence="8">
        <text>a 4-saturated-(3S)-3-hydroxyacyl-CoA = a (3E)-enoyl-CoA + H2O</text>
        <dbReference type="Rhea" id="RHEA:20724"/>
        <dbReference type="ChEBI" id="CHEBI:15377"/>
        <dbReference type="ChEBI" id="CHEBI:58521"/>
        <dbReference type="ChEBI" id="CHEBI:137480"/>
        <dbReference type="EC" id="4.2.1.17"/>
    </reaction>
</comment>
<dbReference type="OrthoDB" id="8452484at2"/>
<protein>
    <recommendedName>
        <fullName evidence="9">Probable enoyl-CoA hydratase echA8</fullName>
        <ecNumber evidence="3">4.2.1.17</ecNumber>
    </recommendedName>
</protein>
<evidence type="ECO:0000313" key="13">
    <source>
        <dbReference type="Proteomes" id="UP000037179"/>
    </source>
</evidence>
<dbReference type="AlphaFoldDB" id="A0A0B8NEY3"/>
<dbReference type="GO" id="GO:0004300">
    <property type="term" value="F:enoyl-CoA hydratase activity"/>
    <property type="evidence" value="ECO:0007669"/>
    <property type="project" value="UniProtKB-EC"/>
</dbReference>
<keyword evidence="13" id="KW-1185">Reference proteome</keyword>
<dbReference type="InterPro" id="IPR001753">
    <property type="entry name" value="Enoyl-CoA_hydra/iso"/>
</dbReference>
<dbReference type="FunFam" id="3.90.226.10:FF:000019">
    <property type="entry name" value="Enoyl-CoA hydratase, mitochondrial"/>
    <property type="match status" value="1"/>
</dbReference>
<keyword evidence="6 11" id="KW-0456">Lyase</keyword>
<dbReference type="PROSITE" id="PS00166">
    <property type="entry name" value="ENOYL_COA_HYDRATASE"/>
    <property type="match status" value="1"/>
</dbReference>
<reference evidence="13" key="1">
    <citation type="submission" date="2015-07" db="EMBL/GenBank/DDBJ databases">
        <title>Nocardia seriolae U-1 whole genome shotgun sequence.</title>
        <authorList>
            <person name="Imajoh M."/>
            <person name="Fukumoto Y."/>
            <person name="Sukeda M."/>
            <person name="Yamane J."/>
            <person name="Yamasaki K."/>
            <person name="Shimizu M."/>
            <person name="Ohnishi K."/>
            <person name="Oshima S."/>
        </authorList>
    </citation>
    <scope>NUCLEOTIDE SEQUENCE [LARGE SCALE GENOMIC DNA]</scope>
    <source>
        <strain evidence="13">U-1</strain>
    </source>
</reference>
<dbReference type="GeneID" id="93372830"/>
<evidence type="ECO:0000256" key="8">
    <source>
        <dbReference type="ARBA" id="ARBA00023717"/>
    </source>
</evidence>
<dbReference type="Gene3D" id="1.10.12.10">
    <property type="entry name" value="Lyase 2-enoyl-coa Hydratase, Chain A, domain 2"/>
    <property type="match status" value="1"/>
</dbReference>